<evidence type="ECO:0000313" key="3">
    <source>
        <dbReference type="Proteomes" id="UP000190816"/>
    </source>
</evidence>
<evidence type="ECO:0000259" key="1">
    <source>
        <dbReference type="Pfam" id="PF20448"/>
    </source>
</evidence>
<dbReference type="KEGG" id="ego:BBD34_13960"/>
<organism evidence="2 3">
    <name type="scientific">Elizabethkingia ursingii</name>
    <dbReference type="NCBI Taxonomy" id="1756150"/>
    <lineage>
        <taxon>Bacteria</taxon>
        <taxon>Pseudomonadati</taxon>
        <taxon>Bacteroidota</taxon>
        <taxon>Flavobacteriia</taxon>
        <taxon>Flavobacteriales</taxon>
        <taxon>Weeksellaceae</taxon>
        <taxon>Elizabethkingia</taxon>
    </lineage>
</organism>
<comment type="caution">
    <text evidence="2">The sequence shown here is derived from an EMBL/GenBank/DDBJ whole genome shotgun (WGS) entry which is preliminary data.</text>
</comment>
<sequence>MKKNITILIVFLSFFHIKSQTISLSNAPYKIPKGSYLKDIDNTLPLFTGTWTANFEGRQVILNISDKVENYPIQLATTNYYSDVIFMKYNISDSNGNQLASTMNKAIADINILSTFTSSDKKRIGFVYKGEECGIGRGLVYINLIDTTHIKWEYHSTGGLIDPKQCTNYSDSIKSYIPRTLDLTFTKQ</sequence>
<evidence type="ECO:0000313" key="2">
    <source>
        <dbReference type="EMBL" id="OPB75409.1"/>
    </source>
</evidence>
<dbReference type="RefSeq" id="WP_236900535.1">
    <property type="nucleotide sequence ID" value="NZ_CP016377.1"/>
</dbReference>
<accession>A0AAJ3NCN3</accession>
<dbReference type="InterPro" id="IPR046551">
    <property type="entry name" value="DUF6705"/>
</dbReference>
<dbReference type="Proteomes" id="UP000190816">
    <property type="component" value="Unassembled WGS sequence"/>
</dbReference>
<name>A0AAJ3NCN3_9FLAO</name>
<feature type="domain" description="DUF6705" evidence="1">
    <location>
        <begin position="1"/>
        <end position="188"/>
    </location>
</feature>
<dbReference type="EMBL" id="MAIC01000014">
    <property type="protein sequence ID" value="OPB75409.1"/>
    <property type="molecule type" value="Genomic_DNA"/>
</dbReference>
<dbReference type="AlphaFoldDB" id="A0AAJ3NCN3"/>
<proteinExistence type="predicted"/>
<gene>
    <name evidence="2" type="ORF">BAY32_07715</name>
</gene>
<protein>
    <recommendedName>
        <fullName evidence="1">DUF6705 domain-containing protein</fullName>
    </recommendedName>
</protein>
<reference evidence="2 3" key="1">
    <citation type="submission" date="2016-06" db="EMBL/GenBank/DDBJ databases">
        <authorList>
            <person name="Nicholson A.C."/>
        </authorList>
    </citation>
    <scope>NUCLEOTIDE SEQUENCE [LARGE SCALE GENOMIC DNA]</scope>
    <source>
        <strain evidence="2 3">G4123</strain>
    </source>
</reference>
<dbReference type="Pfam" id="PF20448">
    <property type="entry name" value="DUF6705"/>
    <property type="match status" value="1"/>
</dbReference>